<dbReference type="SUPFAM" id="SSF47090">
    <property type="entry name" value="PGBD-like"/>
    <property type="match status" value="1"/>
</dbReference>
<dbReference type="InterPro" id="IPR036365">
    <property type="entry name" value="PGBD-like_sf"/>
</dbReference>
<evidence type="ECO:0000256" key="1">
    <source>
        <dbReference type="SAM" id="SignalP"/>
    </source>
</evidence>
<protein>
    <recommendedName>
        <fullName evidence="2">Peptidoglycan binding-like domain-containing protein</fullName>
    </recommendedName>
</protein>
<comment type="caution">
    <text evidence="3">The sequence shown here is derived from an EMBL/GenBank/DDBJ whole genome shotgun (WGS) entry which is preliminary data.</text>
</comment>
<gene>
    <name evidence="3" type="ORF">GCM10010315_47340</name>
</gene>
<dbReference type="Pfam" id="PF01471">
    <property type="entry name" value="PG_binding_1"/>
    <property type="match status" value="1"/>
</dbReference>
<proteinExistence type="predicted"/>
<dbReference type="Proteomes" id="UP001500886">
    <property type="component" value="Unassembled WGS sequence"/>
</dbReference>
<feature type="signal peptide" evidence="1">
    <location>
        <begin position="1"/>
        <end position="28"/>
    </location>
</feature>
<dbReference type="RefSeq" id="WP_344437617.1">
    <property type="nucleotide sequence ID" value="NZ_BAAASL010000019.1"/>
</dbReference>
<accession>A0ABN3U1G4</accession>
<organism evidence="3 4">
    <name type="scientific">Streptomyces luteosporeus</name>
    <dbReference type="NCBI Taxonomy" id="173856"/>
    <lineage>
        <taxon>Bacteria</taxon>
        <taxon>Bacillati</taxon>
        <taxon>Actinomycetota</taxon>
        <taxon>Actinomycetes</taxon>
        <taxon>Kitasatosporales</taxon>
        <taxon>Streptomycetaceae</taxon>
        <taxon>Streptomyces</taxon>
    </lineage>
</organism>
<reference evidence="3 4" key="1">
    <citation type="journal article" date="2019" name="Int. J. Syst. Evol. Microbiol.">
        <title>The Global Catalogue of Microorganisms (GCM) 10K type strain sequencing project: providing services to taxonomists for standard genome sequencing and annotation.</title>
        <authorList>
            <consortium name="The Broad Institute Genomics Platform"/>
            <consortium name="The Broad Institute Genome Sequencing Center for Infectious Disease"/>
            <person name="Wu L."/>
            <person name="Ma J."/>
        </authorList>
    </citation>
    <scope>NUCLEOTIDE SEQUENCE [LARGE SCALE GENOMIC DNA]</scope>
    <source>
        <strain evidence="3 4">JCM 4542</strain>
    </source>
</reference>
<feature type="domain" description="Peptidoglycan binding-like" evidence="2">
    <location>
        <begin position="64"/>
        <end position="120"/>
    </location>
</feature>
<evidence type="ECO:0000313" key="3">
    <source>
        <dbReference type="EMBL" id="GAA2722335.1"/>
    </source>
</evidence>
<keyword evidence="4" id="KW-1185">Reference proteome</keyword>
<evidence type="ECO:0000259" key="2">
    <source>
        <dbReference type="Pfam" id="PF01471"/>
    </source>
</evidence>
<evidence type="ECO:0000313" key="4">
    <source>
        <dbReference type="Proteomes" id="UP001500886"/>
    </source>
</evidence>
<dbReference type="Gene3D" id="1.10.101.10">
    <property type="entry name" value="PGBD-like superfamily/PGBD"/>
    <property type="match status" value="1"/>
</dbReference>
<feature type="chain" id="PRO_5045193580" description="Peptidoglycan binding-like domain-containing protein" evidence="1">
    <location>
        <begin position="29"/>
        <end position="126"/>
    </location>
</feature>
<sequence length="126" mass="13201">MKLRTLPTTLALSGIVLAGTAVAVPAQAAVTGTPTAVSAVPGPYGCNYSDGKEPQLSRGSSGRYVKQAQCLLLHWGEKLPKYGIDGDFGSETENAVVDFQKTYCGLDPDGIIGPKTWFALKHDGCS</sequence>
<dbReference type="InterPro" id="IPR002477">
    <property type="entry name" value="Peptidoglycan-bd-like"/>
</dbReference>
<keyword evidence="1" id="KW-0732">Signal</keyword>
<dbReference type="InterPro" id="IPR036366">
    <property type="entry name" value="PGBDSf"/>
</dbReference>
<dbReference type="EMBL" id="BAAASL010000019">
    <property type="protein sequence ID" value="GAA2722335.1"/>
    <property type="molecule type" value="Genomic_DNA"/>
</dbReference>
<name>A0ABN3U1G4_9ACTN</name>